<dbReference type="AlphaFoldDB" id="B9WFT4"/>
<dbReference type="HOGENOM" id="CLU_1970218_0_0_1"/>
<proteinExistence type="inferred from homology"/>
<dbReference type="GO" id="GO:0042144">
    <property type="term" value="P:vacuole fusion, non-autophagic"/>
    <property type="evidence" value="ECO:0007669"/>
    <property type="project" value="TreeGrafter"/>
</dbReference>
<dbReference type="InterPro" id="IPR037045">
    <property type="entry name" value="S8pro/Inhibitor_I9_sf"/>
</dbReference>
<dbReference type="PANTHER" id="PTHR28288">
    <property type="entry name" value="PROTEASE B INHIBITOR 2"/>
    <property type="match status" value="1"/>
</dbReference>
<keyword evidence="2" id="KW-0722">Serine protease inhibitor</keyword>
<accession>B9WFT4</accession>
<dbReference type="RefSeq" id="XP_002419888.1">
    <property type="nucleotide sequence ID" value="XM_002419843.1"/>
</dbReference>
<evidence type="ECO:0000256" key="5">
    <source>
        <dbReference type="ARBA" id="ARBA00062658"/>
    </source>
</evidence>
<sequence>MNQNKKLTGLILLAIISIITLFNFRAISKATAIRSFVSPPSTSSSSTANINTKSAMSDSKGYIITLKDTCPDSEASSIKSKITELGGKITNEFSLIKGFSAQLPTIHAEALPKDFAGIANIEEDGEVRTQ</sequence>
<dbReference type="Proteomes" id="UP000002605">
    <property type="component" value="Chromosome 4"/>
</dbReference>
<dbReference type="GO" id="GO:0008233">
    <property type="term" value="F:peptidase activity"/>
    <property type="evidence" value="ECO:0007669"/>
    <property type="project" value="UniProtKB-KW"/>
</dbReference>
<protein>
    <submittedName>
        <fullName evidence="7">Protease B inhibitor, putative</fullName>
    </submittedName>
</protein>
<dbReference type="GeneID" id="8047482"/>
<comment type="similarity">
    <text evidence="3">Belongs to the protease inhibitor I9 family.</text>
</comment>
<organism evidence="7 8">
    <name type="scientific">Candida dubliniensis (strain CD36 / ATCC MYA-646 / CBS 7987 / NCPF 3949 / NRRL Y-17841)</name>
    <name type="common">Yeast</name>
    <dbReference type="NCBI Taxonomy" id="573826"/>
    <lineage>
        <taxon>Eukaryota</taxon>
        <taxon>Fungi</taxon>
        <taxon>Dikarya</taxon>
        <taxon>Ascomycota</taxon>
        <taxon>Saccharomycotina</taxon>
        <taxon>Pichiomycetes</taxon>
        <taxon>Debaryomycetaceae</taxon>
        <taxon>Candida/Lodderomyces clade</taxon>
        <taxon>Candida</taxon>
    </lineage>
</organism>
<evidence type="ECO:0000256" key="1">
    <source>
        <dbReference type="ARBA" id="ARBA00022690"/>
    </source>
</evidence>
<evidence type="ECO:0000256" key="4">
    <source>
        <dbReference type="ARBA" id="ARBA00054668"/>
    </source>
</evidence>
<dbReference type="PANTHER" id="PTHR28288:SF2">
    <property type="entry name" value="PROTEASE B INHIBITOR 2"/>
    <property type="match status" value="1"/>
</dbReference>
<dbReference type="InterPro" id="IPR052471">
    <property type="entry name" value="PBI_I9"/>
</dbReference>
<dbReference type="Gene3D" id="3.30.70.80">
    <property type="entry name" value="Peptidase S8 propeptide/proteinase inhibitor I9"/>
    <property type="match status" value="1"/>
</dbReference>
<reference evidence="7 8" key="1">
    <citation type="journal article" date="2009" name="Genome Res.">
        <title>Comparative genomics of the fungal pathogens Candida dubliniensis and Candida albicans.</title>
        <authorList>
            <person name="Jackson A.P."/>
            <person name="Gamble J.A."/>
            <person name="Yeomans T."/>
            <person name="Moran G.P."/>
            <person name="Saunders D."/>
            <person name="Harris D."/>
            <person name="Aslett M."/>
            <person name="Barrell J.F."/>
            <person name="Butler G."/>
            <person name="Citiulo F."/>
            <person name="Coleman D.C."/>
            <person name="de Groot P.W.J."/>
            <person name="Goodwin T.J."/>
            <person name="Quail M.A."/>
            <person name="McQuillan J."/>
            <person name="Munro C.A."/>
            <person name="Pain A."/>
            <person name="Poulter R.T."/>
            <person name="Rajandream M.A."/>
            <person name="Renauld H."/>
            <person name="Spiering M.J."/>
            <person name="Tivey A."/>
            <person name="Gow N.A.R."/>
            <person name="Barrell B."/>
            <person name="Sullivan D.J."/>
            <person name="Berriman M."/>
        </authorList>
    </citation>
    <scope>NUCLEOTIDE SEQUENCE [LARGE SCALE GENOMIC DNA]</scope>
    <source>
        <strain evidence="8">CD36 / ATCC MYA-646 / CBS 7987 / NCPF 3949 / NRRL Y-17841</strain>
    </source>
</reference>
<dbReference type="VEuPathDB" id="FungiDB:CD36_42230"/>
<dbReference type="EMBL" id="FM992691">
    <property type="protein sequence ID" value="CAX42103.1"/>
    <property type="molecule type" value="Genomic_DNA"/>
</dbReference>
<keyword evidence="1" id="KW-0646">Protease inhibitor</keyword>
<evidence type="ECO:0000313" key="7">
    <source>
        <dbReference type="EMBL" id="CAX42103.1"/>
    </source>
</evidence>
<comment type="function">
    <text evidence="4">Cytosolic inhibitor of vacuolar proteinase B (yscB), probably regulating protease B activity during limited proteolysis. PBI2 is a component of the LMA1 complex, which is involved in the facilitation of vesicle fusion such as homotypic vacuole and ER-derived COPII vesicle fusion with the Golgi.</text>
</comment>
<keyword evidence="8" id="KW-1185">Reference proteome</keyword>
<dbReference type="FunFam" id="3.30.70.80:FF:000005">
    <property type="entry name" value="Proteinase inhibitor I2B"/>
    <property type="match status" value="1"/>
</dbReference>
<dbReference type="SUPFAM" id="SSF54897">
    <property type="entry name" value="Protease propeptides/inhibitors"/>
    <property type="match status" value="1"/>
</dbReference>
<comment type="subunit">
    <text evidence="5">Part of the heterodimeric LMA1 complex together with the thioredoxin II/TRX2. LMA1 binds to the ATPase SEC18.</text>
</comment>
<name>B9WFT4_CANDC</name>
<evidence type="ECO:0000313" key="6">
    <source>
        <dbReference type="CGD" id="CAL0000164698"/>
    </source>
</evidence>
<dbReference type="eggNOG" id="ENOG502SBW1">
    <property type="taxonomic scope" value="Eukaryota"/>
</dbReference>
<dbReference type="GO" id="GO:0006508">
    <property type="term" value="P:proteolysis"/>
    <property type="evidence" value="ECO:0007669"/>
    <property type="project" value="UniProtKB-KW"/>
</dbReference>
<dbReference type="GO" id="GO:0004867">
    <property type="term" value="F:serine-type endopeptidase inhibitor activity"/>
    <property type="evidence" value="ECO:0007669"/>
    <property type="project" value="UniProtKB-KW"/>
</dbReference>
<dbReference type="CGD" id="CAL0000164698">
    <property type="gene designation" value="Cd36_42230"/>
</dbReference>
<dbReference type="KEGG" id="cdu:CD36_42230"/>
<evidence type="ECO:0000256" key="3">
    <source>
        <dbReference type="ARBA" id="ARBA00038069"/>
    </source>
</evidence>
<evidence type="ECO:0000256" key="2">
    <source>
        <dbReference type="ARBA" id="ARBA00022900"/>
    </source>
</evidence>
<gene>
    <name evidence="6" type="ordered locus">Cd36_42230</name>
    <name evidence="7" type="ORF">CD36_42230</name>
</gene>
<evidence type="ECO:0000313" key="8">
    <source>
        <dbReference type="Proteomes" id="UP000002605"/>
    </source>
</evidence>
<dbReference type="OrthoDB" id="5518345at2759"/>